<dbReference type="RefSeq" id="WP_380052186.1">
    <property type="nucleotide sequence ID" value="NZ_JBHLTC010000033.1"/>
</dbReference>
<proteinExistence type="predicted"/>
<reference evidence="8 9" key="1">
    <citation type="submission" date="2024-09" db="EMBL/GenBank/DDBJ databases">
        <authorList>
            <person name="Sun Q."/>
            <person name="Mori K."/>
        </authorList>
    </citation>
    <scope>NUCLEOTIDE SEQUENCE [LARGE SCALE GENOMIC DNA]</scope>
    <source>
        <strain evidence="8 9">CGMCC 1.15906</strain>
    </source>
</reference>
<dbReference type="InterPro" id="IPR050979">
    <property type="entry name" value="LD-transpeptidase"/>
</dbReference>
<dbReference type="PROSITE" id="PS52029">
    <property type="entry name" value="LD_TPASE"/>
    <property type="match status" value="1"/>
</dbReference>
<keyword evidence="4 6" id="KW-0573">Peptidoglycan synthesis</keyword>
<dbReference type="InterPro" id="IPR005490">
    <property type="entry name" value="LD_TPept_cat_dom"/>
</dbReference>
<comment type="caution">
    <text evidence="8">The sequence shown here is derived from an EMBL/GenBank/DDBJ whole genome shotgun (WGS) entry which is preliminary data.</text>
</comment>
<dbReference type="SUPFAM" id="SSF141523">
    <property type="entry name" value="L,D-transpeptidase catalytic domain-like"/>
    <property type="match status" value="1"/>
</dbReference>
<evidence type="ECO:0000259" key="7">
    <source>
        <dbReference type="PROSITE" id="PS52029"/>
    </source>
</evidence>
<feature type="active site" description="Nucleophile" evidence="6">
    <location>
        <position position="213"/>
    </location>
</feature>
<evidence type="ECO:0000256" key="3">
    <source>
        <dbReference type="ARBA" id="ARBA00022960"/>
    </source>
</evidence>
<keyword evidence="5 6" id="KW-0961">Cell wall biogenesis/degradation</keyword>
<protein>
    <submittedName>
        <fullName evidence="8">L,D-transpeptidase</fullName>
        <ecNumber evidence="8">2.-.-.-</ecNumber>
    </submittedName>
</protein>
<organism evidence="8 9">
    <name type="scientific">Kribbella deserti</name>
    <dbReference type="NCBI Taxonomy" id="1926257"/>
    <lineage>
        <taxon>Bacteria</taxon>
        <taxon>Bacillati</taxon>
        <taxon>Actinomycetota</taxon>
        <taxon>Actinomycetes</taxon>
        <taxon>Propionibacteriales</taxon>
        <taxon>Kribbellaceae</taxon>
        <taxon>Kribbella</taxon>
    </lineage>
</organism>
<evidence type="ECO:0000256" key="2">
    <source>
        <dbReference type="ARBA" id="ARBA00022679"/>
    </source>
</evidence>
<gene>
    <name evidence="8" type="ORF">ACFFGN_25375</name>
</gene>
<dbReference type="Pfam" id="PF03734">
    <property type="entry name" value="YkuD"/>
    <property type="match status" value="1"/>
</dbReference>
<dbReference type="GO" id="GO:0016740">
    <property type="term" value="F:transferase activity"/>
    <property type="evidence" value="ECO:0007669"/>
    <property type="project" value="UniProtKB-KW"/>
</dbReference>
<feature type="domain" description="L,D-TPase catalytic" evidence="7">
    <location>
        <begin position="118"/>
        <end position="236"/>
    </location>
</feature>
<evidence type="ECO:0000256" key="6">
    <source>
        <dbReference type="PROSITE-ProRule" id="PRU01373"/>
    </source>
</evidence>
<dbReference type="PANTHER" id="PTHR30582">
    <property type="entry name" value="L,D-TRANSPEPTIDASE"/>
    <property type="match status" value="1"/>
</dbReference>
<sequence length="238" mass="25446">MLVLLGGVAAAALFGGEDVDLSTLASSTTHATISLAPQDSKPFAATDGLVVHPQEEMAVYTAPDAKAFAKIGPRQFGPTWLPVIDRADGWVRVLLPSRPNRSTGWLKDRDLERATSPYVIRVHTGSRTIELLHKGRRQGIWRVAVGARKTPTPPGRTFVLGSITDERQSYSPVILPLGSHSPTLDTFGGGPGTVAIHGWPRSNVFGAAVSHGCIRVPDGALDRLRRVPLGTLVLIDSK</sequence>
<dbReference type="InterPro" id="IPR038063">
    <property type="entry name" value="Transpep_catalytic_dom"/>
</dbReference>
<dbReference type="Proteomes" id="UP001589890">
    <property type="component" value="Unassembled WGS sequence"/>
</dbReference>
<dbReference type="EC" id="2.-.-.-" evidence="8"/>
<comment type="pathway">
    <text evidence="1 6">Cell wall biogenesis; peptidoglycan biosynthesis.</text>
</comment>
<accession>A0ABV6QSD0</accession>
<keyword evidence="3 6" id="KW-0133">Cell shape</keyword>
<dbReference type="EMBL" id="JBHLTC010000033">
    <property type="protein sequence ID" value="MFC0627430.1"/>
    <property type="molecule type" value="Genomic_DNA"/>
</dbReference>
<name>A0ABV6QSD0_9ACTN</name>
<evidence type="ECO:0000313" key="8">
    <source>
        <dbReference type="EMBL" id="MFC0627430.1"/>
    </source>
</evidence>
<keyword evidence="2 8" id="KW-0808">Transferase</keyword>
<evidence type="ECO:0000313" key="9">
    <source>
        <dbReference type="Proteomes" id="UP001589890"/>
    </source>
</evidence>
<evidence type="ECO:0000256" key="5">
    <source>
        <dbReference type="ARBA" id="ARBA00023316"/>
    </source>
</evidence>
<dbReference type="Gene3D" id="2.40.440.10">
    <property type="entry name" value="L,D-transpeptidase catalytic domain-like"/>
    <property type="match status" value="1"/>
</dbReference>
<feature type="active site" description="Proton donor/acceptor" evidence="6">
    <location>
        <position position="197"/>
    </location>
</feature>
<keyword evidence="9" id="KW-1185">Reference proteome</keyword>
<evidence type="ECO:0000256" key="1">
    <source>
        <dbReference type="ARBA" id="ARBA00004752"/>
    </source>
</evidence>
<dbReference type="CDD" id="cd16913">
    <property type="entry name" value="YkuD_like"/>
    <property type="match status" value="1"/>
</dbReference>
<evidence type="ECO:0000256" key="4">
    <source>
        <dbReference type="ARBA" id="ARBA00022984"/>
    </source>
</evidence>